<feature type="coiled-coil region" evidence="1">
    <location>
        <begin position="328"/>
        <end position="376"/>
    </location>
</feature>
<dbReference type="OrthoDB" id="138414at2759"/>
<feature type="compositionally biased region" description="Basic and acidic residues" evidence="2">
    <location>
        <begin position="50"/>
        <end position="61"/>
    </location>
</feature>
<feature type="compositionally biased region" description="Basic and acidic residues" evidence="2">
    <location>
        <begin position="513"/>
        <end position="537"/>
    </location>
</feature>
<feature type="compositionally biased region" description="Polar residues" evidence="2">
    <location>
        <begin position="1"/>
        <end position="10"/>
    </location>
</feature>
<feature type="region of interest" description="Disordered" evidence="2">
    <location>
        <begin position="1"/>
        <end position="111"/>
    </location>
</feature>
<feature type="compositionally biased region" description="Basic residues" evidence="2">
    <location>
        <begin position="700"/>
        <end position="710"/>
    </location>
</feature>
<feature type="compositionally biased region" description="Basic and acidic residues" evidence="2">
    <location>
        <begin position="77"/>
        <end position="111"/>
    </location>
</feature>
<proteinExistence type="predicted"/>
<feature type="compositionally biased region" description="Polar residues" evidence="2">
    <location>
        <begin position="688"/>
        <end position="698"/>
    </location>
</feature>
<sequence>MGKSSPTDSKQASASAQSAASSGNATPPAADNNTPVVDLPEVPPGNTLVDKSEAKEVKELPLSDAASKPSATNMGEADSKASTDAAASDKDLESKAPEVTKEDAPEFKTPRHATLEDVRGLIFSGMLRQEEVVDLPNFLVPACPPHWKLPDPPNLKTNAYLVGVPGIVNDIRSGAFAMEGYGGATTLIGFEELSDEDLRELKEICGVRGGVDVLNPRRSPLSSYDLDNSLNSIGIRREMASLLRHFNSTRFAERVFKTTGYLRQVLGAYRSMRSLAVAQQGPTAIQQAVDIRRKIKELKRSWKFTCDYWFLELQEALGKLDSTKSEHKIALHEQKTRYQDEIDFLESERAELKARLANSEAQVRILKSRLESATVDPWKFSYFLQEHTDFTGNWERLHDPFELCVKDAKPPESWDTVVNAMDKRKAVVAPYPEKSQRMPPSSGSDSTNRPEVLDLTGTGSNSQSGSGGNDETQGSKKSQSSKKSSGSKKSQGSKASDKQLQPTTSKVRKVQRRPKDQQPGRDSVRRAGEKTVVSKEAAHSMLPGGVVWKGIRPDVRQVILAGLKYDTAMEWIGSDRAAHGHFRQPQLVKMLVSMMYWRRLGIPGANLDDHVVYPDEDADSTVDDVENDPEYQPPTQEPVESSSSSGSEEEDEEVAPEIPDEDDDAEDNDGVGSKETLESKPPAKRPRSVSSEKSQGSNPKPKKQRRKATKKNTSAPQSSSGSLGNKVVTHPKHPSVLARKSYAELTVDDLQTAENPENGETSWRIYGVLVQYPSSTKSASCQTPGFPEYEIHKYSYDVVHDRWNRGAYQDILDSEPWVTMLQGRIRVFYFYERDMLYAKALKLVEDIVDVMHKHAQAIWERGHWVPIPTEERADIILESQRKSRRNALRRAFKTLLDRSHDTPGFLPSLWNEPGLWQFPDKCCYWIWEDPRAEELGGPACESLDLQLATLDMREPARVQWSTVIDDEEWLQYVPSNVKRHVKPVAIRKLNPLSLTHS</sequence>
<feature type="compositionally biased region" description="Polar residues" evidence="2">
    <location>
        <begin position="438"/>
        <end position="449"/>
    </location>
</feature>
<feature type="compositionally biased region" description="Acidic residues" evidence="2">
    <location>
        <begin position="647"/>
        <end position="669"/>
    </location>
</feature>
<accession>A0A2P4Y741</accession>
<feature type="compositionally biased region" description="Polar residues" evidence="2">
    <location>
        <begin position="712"/>
        <end position="723"/>
    </location>
</feature>
<organism evidence="3 4">
    <name type="scientific">Phytophthora palmivora</name>
    <dbReference type="NCBI Taxonomy" id="4796"/>
    <lineage>
        <taxon>Eukaryota</taxon>
        <taxon>Sar</taxon>
        <taxon>Stramenopiles</taxon>
        <taxon>Oomycota</taxon>
        <taxon>Peronosporomycetes</taxon>
        <taxon>Peronosporales</taxon>
        <taxon>Peronosporaceae</taxon>
        <taxon>Phytophthora</taxon>
    </lineage>
</organism>
<keyword evidence="4" id="KW-1185">Reference proteome</keyword>
<keyword evidence="1" id="KW-0175">Coiled coil</keyword>
<dbReference type="EMBL" id="NCKW01005060">
    <property type="protein sequence ID" value="POM73631.1"/>
    <property type="molecule type" value="Genomic_DNA"/>
</dbReference>
<evidence type="ECO:0000256" key="1">
    <source>
        <dbReference type="SAM" id="Coils"/>
    </source>
</evidence>
<evidence type="ECO:0000256" key="2">
    <source>
        <dbReference type="SAM" id="MobiDB-lite"/>
    </source>
</evidence>
<feature type="compositionally biased region" description="Low complexity" evidence="2">
    <location>
        <begin position="475"/>
        <end position="494"/>
    </location>
</feature>
<gene>
    <name evidence="3" type="ORF">PHPALM_9505</name>
</gene>
<feature type="region of interest" description="Disordered" evidence="2">
    <location>
        <begin position="428"/>
        <end position="537"/>
    </location>
</feature>
<comment type="caution">
    <text evidence="3">The sequence shown here is derived from an EMBL/GenBank/DDBJ whole genome shotgun (WGS) entry which is preliminary data.</text>
</comment>
<feature type="compositionally biased region" description="Acidic residues" evidence="2">
    <location>
        <begin position="614"/>
        <end position="629"/>
    </location>
</feature>
<dbReference type="AlphaFoldDB" id="A0A2P4Y741"/>
<evidence type="ECO:0000313" key="4">
    <source>
        <dbReference type="Proteomes" id="UP000237271"/>
    </source>
</evidence>
<protein>
    <submittedName>
        <fullName evidence="3">Uncharacterized protein</fullName>
    </submittedName>
</protein>
<evidence type="ECO:0000313" key="3">
    <source>
        <dbReference type="EMBL" id="POM73631.1"/>
    </source>
</evidence>
<feature type="region of interest" description="Disordered" evidence="2">
    <location>
        <begin position="606"/>
        <end position="729"/>
    </location>
</feature>
<dbReference type="Proteomes" id="UP000237271">
    <property type="component" value="Unassembled WGS sequence"/>
</dbReference>
<name>A0A2P4Y741_9STRA</name>
<feature type="compositionally biased region" description="Low complexity" evidence="2">
    <location>
        <begin position="11"/>
        <end position="22"/>
    </location>
</feature>
<feature type="compositionally biased region" description="Low complexity" evidence="2">
    <location>
        <begin position="637"/>
        <end position="646"/>
    </location>
</feature>
<reference evidence="3 4" key="1">
    <citation type="journal article" date="2017" name="Genome Biol. Evol.">
        <title>Phytophthora megakarya and P. palmivora, closely related causal agents of cacao black pod rot, underwent increases in genome sizes and gene numbers by different mechanisms.</title>
        <authorList>
            <person name="Ali S.S."/>
            <person name="Shao J."/>
            <person name="Lary D.J."/>
            <person name="Kronmiller B."/>
            <person name="Shen D."/>
            <person name="Strem M.D."/>
            <person name="Amoako-Attah I."/>
            <person name="Akrofi A.Y."/>
            <person name="Begoude B.A."/>
            <person name="Ten Hoopen G.M."/>
            <person name="Coulibaly K."/>
            <person name="Kebe B.I."/>
            <person name="Melnick R.L."/>
            <person name="Guiltinan M.J."/>
            <person name="Tyler B.M."/>
            <person name="Meinhardt L.W."/>
            <person name="Bailey B.A."/>
        </authorList>
    </citation>
    <scope>NUCLEOTIDE SEQUENCE [LARGE SCALE GENOMIC DNA]</scope>
    <source>
        <strain evidence="4">sbr112.9</strain>
    </source>
</reference>